<dbReference type="InterPro" id="IPR045584">
    <property type="entry name" value="Pilin-like"/>
</dbReference>
<reference evidence="2 3" key="1">
    <citation type="submission" date="2012-02" db="EMBL/GenBank/DDBJ databases">
        <title>Complete sequence of chromosome of Singulisphaera acidiphila DSM 18658.</title>
        <authorList>
            <consortium name="US DOE Joint Genome Institute (JGI-PGF)"/>
            <person name="Lucas S."/>
            <person name="Copeland A."/>
            <person name="Lapidus A."/>
            <person name="Glavina del Rio T."/>
            <person name="Dalin E."/>
            <person name="Tice H."/>
            <person name="Bruce D."/>
            <person name="Goodwin L."/>
            <person name="Pitluck S."/>
            <person name="Peters L."/>
            <person name="Ovchinnikova G."/>
            <person name="Chertkov O."/>
            <person name="Kyrpides N."/>
            <person name="Mavromatis K."/>
            <person name="Ivanova N."/>
            <person name="Brettin T."/>
            <person name="Detter J.C."/>
            <person name="Han C."/>
            <person name="Larimer F."/>
            <person name="Land M."/>
            <person name="Hauser L."/>
            <person name="Markowitz V."/>
            <person name="Cheng J.-F."/>
            <person name="Hugenholtz P."/>
            <person name="Woyke T."/>
            <person name="Wu D."/>
            <person name="Tindall B."/>
            <person name="Pomrenke H."/>
            <person name="Brambilla E."/>
            <person name="Klenk H.-P."/>
            <person name="Eisen J.A."/>
        </authorList>
    </citation>
    <scope>NUCLEOTIDE SEQUENCE [LARGE SCALE GENOMIC DNA]</scope>
    <source>
        <strain evidence="3">ATCC BAA-1392 / DSM 18658 / VKM B-2454 / MOB10</strain>
    </source>
</reference>
<dbReference type="InterPro" id="IPR027558">
    <property type="entry name" value="Pre_pil_HX9DG_C"/>
</dbReference>
<dbReference type="NCBIfam" id="TIGR04294">
    <property type="entry name" value="pre_pil_HX9DG"/>
    <property type="match status" value="1"/>
</dbReference>
<dbReference type="NCBIfam" id="TIGR02532">
    <property type="entry name" value="IV_pilin_GFxxxE"/>
    <property type="match status" value="1"/>
</dbReference>
<dbReference type="PANTHER" id="PTHR30093:SF2">
    <property type="entry name" value="TYPE II SECRETION SYSTEM PROTEIN H"/>
    <property type="match status" value="1"/>
</dbReference>
<keyword evidence="3" id="KW-1185">Reference proteome</keyword>
<dbReference type="OrthoDB" id="230785at2"/>
<dbReference type="Pfam" id="PF07596">
    <property type="entry name" value="SBP_bac_10"/>
    <property type="match status" value="1"/>
</dbReference>
<dbReference type="AlphaFoldDB" id="L0DE61"/>
<dbReference type="HOGENOM" id="CLU_041661_0_0_0"/>
<dbReference type="KEGG" id="saci:Sinac_2858"/>
<evidence type="ECO:0000313" key="3">
    <source>
        <dbReference type="Proteomes" id="UP000010798"/>
    </source>
</evidence>
<evidence type="ECO:0000259" key="1">
    <source>
        <dbReference type="Pfam" id="PF07596"/>
    </source>
</evidence>
<dbReference type="InterPro" id="IPR012902">
    <property type="entry name" value="N_methyl_site"/>
</dbReference>
<gene>
    <name evidence="2" type="ordered locus">Sinac_2858</name>
</gene>
<organism evidence="2 3">
    <name type="scientific">Singulisphaera acidiphila (strain ATCC BAA-1392 / DSM 18658 / VKM B-2454 / MOB10)</name>
    <dbReference type="NCBI Taxonomy" id="886293"/>
    <lineage>
        <taxon>Bacteria</taxon>
        <taxon>Pseudomonadati</taxon>
        <taxon>Planctomycetota</taxon>
        <taxon>Planctomycetia</taxon>
        <taxon>Isosphaerales</taxon>
        <taxon>Isosphaeraceae</taxon>
        <taxon>Singulisphaera</taxon>
    </lineage>
</organism>
<dbReference type="Gene3D" id="3.30.700.10">
    <property type="entry name" value="Glycoprotein, Type 4 Pilin"/>
    <property type="match status" value="1"/>
</dbReference>
<evidence type="ECO:0000313" key="2">
    <source>
        <dbReference type="EMBL" id="AGA27150.1"/>
    </source>
</evidence>
<dbReference type="eggNOG" id="COG2165">
    <property type="taxonomic scope" value="Bacteria"/>
</dbReference>
<name>L0DE61_SINAD</name>
<dbReference type="Proteomes" id="UP000010798">
    <property type="component" value="Chromosome"/>
</dbReference>
<accession>L0DE61</accession>
<dbReference type="SUPFAM" id="SSF54523">
    <property type="entry name" value="Pili subunits"/>
    <property type="match status" value="1"/>
</dbReference>
<dbReference type="RefSeq" id="WP_015246300.1">
    <property type="nucleotide sequence ID" value="NC_019892.1"/>
</dbReference>
<protein>
    <submittedName>
        <fullName evidence="2">Prepilin-type N-terminal cleavage/methylation domain-containing protein</fullName>
    </submittedName>
</protein>
<dbReference type="PROSITE" id="PS00409">
    <property type="entry name" value="PROKAR_NTER_METHYL"/>
    <property type="match status" value="1"/>
</dbReference>
<dbReference type="InterPro" id="IPR011453">
    <property type="entry name" value="DUF1559"/>
</dbReference>
<dbReference type="EMBL" id="CP003364">
    <property type="protein sequence ID" value="AGA27150.1"/>
    <property type="molecule type" value="Genomic_DNA"/>
</dbReference>
<sequence length="359" mass="37575">MKRRGFTLIELLVVIAIIAVLIALLLPAVQAAREAARRSQCTNNLKQLGLAVHNYIDTNGAAPPSGGYYTTANLVWQRHSMKTRVLASLEQNNVLNAINFSVSPVKPSTGAGYPYGRVANGTAGGMQISSYLCPSDPNPGNTGLNAASGSPMSFPIGVSNYANNVGTNRAYNGGALTGPAYYLGGDAHASTTSDFPANLGTVATLASISDGLSNTAMWSEVTKGSNGAYRPGLNLLYYQAVGLGAVGSSNENDHQICQRTNSANPWDYKGEYWMSGDVARGGGYHHISPPNSKSCKADSSFSDAWNAGWSISASSFHSGGANVAFMDGSVKFIKSTISRETWRAIGTKSGGEIISADAL</sequence>
<feature type="domain" description="DUF1559" evidence="1">
    <location>
        <begin position="30"/>
        <end position="339"/>
    </location>
</feature>
<dbReference type="STRING" id="886293.Sinac_2858"/>
<dbReference type="Pfam" id="PF07963">
    <property type="entry name" value="N_methyl"/>
    <property type="match status" value="1"/>
</dbReference>
<dbReference type="PANTHER" id="PTHR30093">
    <property type="entry name" value="GENERAL SECRETION PATHWAY PROTEIN G"/>
    <property type="match status" value="1"/>
</dbReference>
<proteinExistence type="predicted"/>